<keyword evidence="1" id="KW-0862">Zinc</keyword>
<dbReference type="InterPro" id="IPR013103">
    <property type="entry name" value="RVT_2"/>
</dbReference>
<sequence>MQVLYGFEFKVERLRDHTFEVEPQENVDQGVGLQEMCMCSAMVAGNAVKTTMAITGSMHQVQNFLEGHSILSLEGSLSRDCDVKNNCKWSFIYAVGSQEYQMVCTRLDIASADVGILDKFDHALQTDVQVFVDFDYGMRRSIIVMSRSITGYGLMILGCVGSLKANLQHMEALSTAEARYITFTEARKKEIWLKGLLIESGYELRLVAGMASGVLVKGGSRYKVPAQVEVVAYRMSVVYVLTTHIPEDGENATMEQIRKRNKWDNDDYVSRGLILNVVNMIEHNNSFMYNDNKGKCKHQDTKADPNKKFKVTCWKCGKPGHLKKNHKGGKVGDKANGSGTNGLVNGSFNSLKDQNMFHKSFQVYYVTYVSKAYFVQDDDVAWWVDSGAIMHVCKDRYWFKTYESLNNGSILHMRNDSTALVNGHGYVDLRFSYGKIVSLFNVLHVPNIRKNLVLCSILNNCGYKQMIESNKFVLSKHGVFIGFGYLGNQMFRLNIVNDNIASAFMAVVRLPDLKLQTLDESGIECIFIGYAEHSKAFSPYTKSKSLINKTEDIDGSVVLKEVTKEVVTQQPKPKPRKSKRNRTLNKFGPKFQLYLIEETRDDISNQHSYCFNVGDDPKTFDTTMKSHDVAFWKEAINDEIKLKVDGTIEKFKARLVIQGFRQKLRIDCFDTYALVARISTLRLLIDMASIHNTIIHQMNVKTTFLNGELDEEVDLAKEFLSSKFTMKDMREADVILGVRIKHESNIIAISQSHYIEKVLKKLNYFDCTPMSTPIDTSEKLMTNNGHDVSQLEYSRVTGCLMCVMTCTRPDIDFVVGKLISSTMESEFVALAATDKEDEWLRNLILEIPLWSKPIAHISIRFDSAPTMAKAYSQMYSLTTYQTMEILYFLVAPSPHTEESHFASKNLLSHIWGCNGLRGKSSKFGVVVACGGGVAFGKCLLFGSSYDGELVVPRFNVTLTSCGGEVVVVLVGEDSLDDLRLMWLDGLTLIRVVCRYTWVEDEAKLRVAKYRNLQSKNRRSYPSTSCCQTKYSRYQI</sequence>
<dbReference type="InterPro" id="IPR054722">
    <property type="entry name" value="PolX-like_BBD"/>
</dbReference>
<dbReference type="GO" id="GO:0003676">
    <property type="term" value="F:nucleic acid binding"/>
    <property type="evidence" value="ECO:0007669"/>
    <property type="project" value="InterPro"/>
</dbReference>
<dbReference type="InterPro" id="IPR001878">
    <property type="entry name" value="Znf_CCHC"/>
</dbReference>
<comment type="caution">
    <text evidence="3">The sequence shown here is derived from an EMBL/GenBank/DDBJ whole genome shotgun (WGS) entry which is preliminary data.</text>
</comment>
<dbReference type="Pfam" id="PF07727">
    <property type="entry name" value="RVT_2"/>
    <property type="match status" value="2"/>
</dbReference>
<evidence type="ECO:0000259" key="2">
    <source>
        <dbReference type="PROSITE" id="PS50158"/>
    </source>
</evidence>
<evidence type="ECO:0000313" key="3">
    <source>
        <dbReference type="EMBL" id="GEU57599.1"/>
    </source>
</evidence>
<name>A0A6L2L8W6_TANCI</name>
<accession>A0A6L2L8W6</accession>
<dbReference type="PROSITE" id="PS50158">
    <property type="entry name" value="ZF_CCHC"/>
    <property type="match status" value="1"/>
</dbReference>
<feature type="domain" description="CCHC-type" evidence="2">
    <location>
        <begin position="313"/>
        <end position="325"/>
    </location>
</feature>
<protein>
    <submittedName>
        <fullName evidence="3">Zinc finger, CCHC-type</fullName>
    </submittedName>
</protein>
<organism evidence="3">
    <name type="scientific">Tanacetum cinerariifolium</name>
    <name type="common">Dalmatian daisy</name>
    <name type="synonym">Chrysanthemum cinerariifolium</name>
    <dbReference type="NCBI Taxonomy" id="118510"/>
    <lineage>
        <taxon>Eukaryota</taxon>
        <taxon>Viridiplantae</taxon>
        <taxon>Streptophyta</taxon>
        <taxon>Embryophyta</taxon>
        <taxon>Tracheophyta</taxon>
        <taxon>Spermatophyta</taxon>
        <taxon>Magnoliopsida</taxon>
        <taxon>eudicotyledons</taxon>
        <taxon>Gunneridae</taxon>
        <taxon>Pentapetalae</taxon>
        <taxon>asterids</taxon>
        <taxon>campanulids</taxon>
        <taxon>Asterales</taxon>
        <taxon>Asteraceae</taxon>
        <taxon>Asteroideae</taxon>
        <taxon>Anthemideae</taxon>
        <taxon>Anthemidinae</taxon>
        <taxon>Tanacetum</taxon>
    </lineage>
</organism>
<dbReference type="EMBL" id="BKCJ010003858">
    <property type="protein sequence ID" value="GEU57599.1"/>
    <property type="molecule type" value="Genomic_DNA"/>
</dbReference>
<dbReference type="AlphaFoldDB" id="A0A6L2L8W6"/>
<dbReference type="GO" id="GO:0008270">
    <property type="term" value="F:zinc ion binding"/>
    <property type="evidence" value="ECO:0007669"/>
    <property type="project" value="UniProtKB-KW"/>
</dbReference>
<keyword evidence="1" id="KW-0479">Metal-binding</keyword>
<dbReference type="PANTHER" id="PTHR47592">
    <property type="entry name" value="PBF68 PROTEIN"/>
    <property type="match status" value="1"/>
</dbReference>
<evidence type="ECO:0000256" key="1">
    <source>
        <dbReference type="PROSITE-ProRule" id="PRU00047"/>
    </source>
</evidence>
<dbReference type="Pfam" id="PF22936">
    <property type="entry name" value="Pol_BBD"/>
    <property type="match status" value="1"/>
</dbReference>
<gene>
    <name evidence="3" type="ORF">Tci_029577</name>
</gene>
<proteinExistence type="predicted"/>
<reference evidence="3" key="1">
    <citation type="journal article" date="2019" name="Sci. Rep.">
        <title>Draft genome of Tanacetum cinerariifolium, the natural source of mosquito coil.</title>
        <authorList>
            <person name="Yamashiro T."/>
            <person name="Shiraishi A."/>
            <person name="Satake H."/>
            <person name="Nakayama K."/>
        </authorList>
    </citation>
    <scope>NUCLEOTIDE SEQUENCE</scope>
</reference>
<dbReference type="PANTHER" id="PTHR47592:SF29">
    <property type="entry name" value="ZINC FINGER, CCHC-TYPE"/>
    <property type="match status" value="1"/>
</dbReference>
<keyword evidence="1" id="KW-0863">Zinc-finger</keyword>